<accession>A0AA44QCR8</accession>
<protein>
    <submittedName>
        <fullName evidence="1">Uncharacterized protein</fullName>
    </submittedName>
</protein>
<dbReference type="Proteomes" id="UP000226357">
    <property type="component" value="Unassembled WGS sequence"/>
</dbReference>
<dbReference type="RefSeq" id="WP_098523400.1">
    <property type="nucleotide sequence ID" value="NZ_NUYJ01000086.1"/>
</dbReference>
<organism evidence="1 2">
    <name type="scientific">Bacillus cereus</name>
    <dbReference type="NCBI Taxonomy" id="1396"/>
    <lineage>
        <taxon>Bacteria</taxon>
        <taxon>Bacillati</taxon>
        <taxon>Bacillota</taxon>
        <taxon>Bacilli</taxon>
        <taxon>Bacillales</taxon>
        <taxon>Bacillaceae</taxon>
        <taxon>Bacillus</taxon>
        <taxon>Bacillus cereus group</taxon>
    </lineage>
</organism>
<sequence length="185" mass="20609">MINPFGDMPFPCPILPSKSKRCSPVSPNKIGCKCDFKKSKLFCTSENGTLNIDVLPNVDFWQNVATLKVCQEDCSEVLHTVSGIISSAATSFGIPTLTTILLNNTFRIIDEFGREVCQHTFSFSQDVTAPANTTVAVDFPFCFQCCDRPRQCESNTTYRLQVSGESENLSLIRDTSWEAIVWENC</sequence>
<dbReference type="EMBL" id="NVBO01000035">
    <property type="protein sequence ID" value="PFS05030.1"/>
    <property type="molecule type" value="Genomic_DNA"/>
</dbReference>
<gene>
    <name evidence="1" type="ORF">COK38_05725</name>
</gene>
<reference evidence="1 2" key="1">
    <citation type="submission" date="2017-09" db="EMBL/GenBank/DDBJ databases">
        <title>Large-scale bioinformatics analysis of Bacillus genomes uncovers conserved roles of natural products in bacterial physiology.</title>
        <authorList>
            <consortium name="Agbiome Team Llc"/>
            <person name="Bleich R.M."/>
            <person name="Grubbs K.J."/>
            <person name="Santa Maria K.C."/>
            <person name="Allen S.E."/>
            <person name="Farag S."/>
            <person name="Shank E.A."/>
            <person name="Bowers A."/>
        </authorList>
    </citation>
    <scope>NUCLEOTIDE SEQUENCE [LARGE SCALE GENOMIC DNA]</scope>
    <source>
        <strain evidence="1 2">AFS067272</strain>
    </source>
</reference>
<comment type="caution">
    <text evidence="1">The sequence shown here is derived from an EMBL/GenBank/DDBJ whole genome shotgun (WGS) entry which is preliminary data.</text>
</comment>
<dbReference type="AlphaFoldDB" id="A0AA44QCR8"/>
<evidence type="ECO:0000313" key="2">
    <source>
        <dbReference type="Proteomes" id="UP000226357"/>
    </source>
</evidence>
<proteinExistence type="predicted"/>
<name>A0AA44QCR8_BACCE</name>
<evidence type="ECO:0000313" key="1">
    <source>
        <dbReference type="EMBL" id="PFS05030.1"/>
    </source>
</evidence>